<name>A0ABS4CMY7_9ENTE</name>
<gene>
    <name evidence="6" type="ORF">I6N96_16530</name>
</gene>
<accession>A0ABS4CMY7</accession>
<organism evidence="6 7">
    <name type="scientific">Enterococcus larvae</name>
    <dbReference type="NCBI Taxonomy" id="2794352"/>
    <lineage>
        <taxon>Bacteria</taxon>
        <taxon>Bacillati</taxon>
        <taxon>Bacillota</taxon>
        <taxon>Bacilli</taxon>
        <taxon>Lactobacillales</taxon>
        <taxon>Enterococcaceae</taxon>
        <taxon>Enterococcus</taxon>
    </lineage>
</organism>
<keyword evidence="1" id="KW-0540">Nuclease</keyword>
<evidence type="ECO:0000256" key="3">
    <source>
        <dbReference type="ARBA" id="ARBA00034117"/>
    </source>
</evidence>
<evidence type="ECO:0000313" key="6">
    <source>
        <dbReference type="EMBL" id="MBP1047899.1"/>
    </source>
</evidence>
<evidence type="ECO:0000313" key="7">
    <source>
        <dbReference type="Proteomes" id="UP000673375"/>
    </source>
</evidence>
<sequence>MPKIDYSELQTVSAEVKRLRRGVVTQFTAFTVANQTFQDSSGKLTGDSWDSARAYFSPYEEVASGIYNALYDVDDALSSYLNDFVGSVGAAKNRLDTDKLEELRNQLRQEQLKRNEINEALAAAFKDIPFIGNWFQENTMVETASEIAVLEKYQAFESAHAGDFSGLCTTLQAVKSGIDFLGSSGNFTGGKDGFKLVDYTSAAWYQTLKKRNDTAPKDRYEILEFADGVVVLKNGVQDPEKTAEYNWLITHKNWDMLKELGPEIIKIWLNLDDVEVLLDSESSTVQKSAASIFLLMSILPADEIEALIKTAKLLKNGDTTMDAIKLSSASWEALKEAHAAAKVVKKVEIADDVVDAGKVASGANNIVSYEKYKDILSTTEKANPLVDSLRQTGNLPSNYLDHNAARLAGWESGKALENYVHGGQIGGGIYKNKTKILPENPGRIWHEADVGLIGTMSRAKQPGTRLLYSNDGLLYITTDHYETVHFIGTYLP</sequence>
<evidence type="ECO:0000259" key="5">
    <source>
        <dbReference type="PROSITE" id="PS51756"/>
    </source>
</evidence>
<dbReference type="InterPro" id="IPR016191">
    <property type="entry name" value="Ribonuclease/ribotoxin"/>
</dbReference>
<proteinExistence type="inferred from homology"/>
<dbReference type="RefSeq" id="WP_209558674.1">
    <property type="nucleotide sequence ID" value="NZ_JAEDXU010000010.1"/>
</dbReference>
<feature type="coiled-coil region" evidence="4">
    <location>
        <begin position="90"/>
        <end position="120"/>
    </location>
</feature>
<dbReference type="InterPro" id="IPR053753">
    <property type="entry name" value="RNase_N1/T1-like_sf"/>
</dbReference>
<comment type="caution">
    <text evidence="6">The sequence shown here is derived from an EMBL/GenBank/DDBJ whole genome shotgun (WGS) entry which is preliminary data.</text>
</comment>
<protein>
    <recommendedName>
        <fullName evidence="5">LXG domain-containing protein</fullName>
    </recommendedName>
</protein>
<dbReference type="InterPro" id="IPR006829">
    <property type="entry name" value="LXG_dom"/>
</dbReference>
<keyword evidence="2" id="KW-0378">Hydrolase</keyword>
<feature type="domain" description="LXG" evidence="5">
    <location>
        <begin position="1"/>
        <end position="225"/>
    </location>
</feature>
<evidence type="ECO:0000256" key="2">
    <source>
        <dbReference type="ARBA" id="ARBA00022801"/>
    </source>
</evidence>
<dbReference type="Gene3D" id="3.40.20.20">
    <property type="match status" value="2"/>
</dbReference>
<dbReference type="Pfam" id="PF04740">
    <property type="entry name" value="LXG"/>
    <property type="match status" value="1"/>
</dbReference>
<dbReference type="PROSITE" id="PS51756">
    <property type="entry name" value="LXG"/>
    <property type="match status" value="1"/>
</dbReference>
<dbReference type="SUPFAM" id="SSF53933">
    <property type="entry name" value="Microbial ribonucleases"/>
    <property type="match status" value="1"/>
</dbReference>
<dbReference type="EMBL" id="JAEDXU010000010">
    <property type="protein sequence ID" value="MBP1047899.1"/>
    <property type="molecule type" value="Genomic_DNA"/>
</dbReference>
<evidence type="ECO:0000256" key="4">
    <source>
        <dbReference type="SAM" id="Coils"/>
    </source>
</evidence>
<comment type="similarity">
    <text evidence="3">In the N-terminal section; belongs to the LXG family.</text>
</comment>
<evidence type="ECO:0000256" key="1">
    <source>
        <dbReference type="ARBA" id="ARBA00022722"/>
    </source>
</evidence>
<keyword evidence="7" id="KW-1185">Reference proteome</keyword>
<keyword evidence="4" id="KW-0175">Coiled coil</keyword>
<dbReference type="Proteomes" id="UP000673375">
    <property type="component" value="Unassembled WGS sequence"/>
</dbReference>
<reference evidence="6 7" key="1">
    <citation type="submission" date="2020-12" db="EMBL/GenBank/DDBJ databases">
        <title>Vagococcus allomyrinae sp. nov. and Enterococcus lavae sp. nov., isolated from the larvae of Allomyrina dichotoma.</title>
        <authorList>
            <person name="Lee S.D."/>
        </authorList>
    </citation>
    <scope>NUCLEOTIDE SEQUENCE [LARGE SCALE GENOMIC DNA]</scope>
    <source>
        <strain evidence="6 7">BWM-S5</strain>
    </source>
</reference>